<dbReference type="Proteomes" id="UP000050482">
    <property type="component" value="Unassembled WGS sequence"/>
</dbReference>
<accession>A0A0N8PNN5</accession>
<evidence type="ECO:0000313" key="2">
    <source>
        <dbReference type="Proteomes" id="UP000050482"/>
    </source>
</evidence>
<comment type="caution">
    <text evidence="1">The sequence shown here is derived from an EMBL/GenBank/DDBJ whole genome shotgun (WGS) entry which is preliminary data.</text>
</comment>
<dbReference type="EMBL" id="LJCO01000085">
    <property type="protein sequence ID" value="KPV42021.1"/>
    <property type="molecule type" value="Genomic_DNA"/>
</dbReference>
<keyword evidence="2" id="KW-1185">Reference proteome</keyword>
<dbReference type="PATRIC" id="fig|471514.4.peg.1069"/>
<name>A0A0N8PNN5_9BACL</name>
<organism evidence="1 2">
    <name type="scientific">Alicyclobacillus ferrooxydans</name>
    <dbReference type="NCBI Taxonomy" id="471514"/>
    <lineage>
        <taxon>Bacteria</taxon>
        <taxon>Bacillati</taxon>
        <taxon>Bacillota</taxon>
        <taxon>Bacilli</taxon>
        <taxon>Bacillales</taxon>
        <taxon>Alicyclobacillaceae</taxon>
        <taxon>Alicyclobacillus</taxon>
    </lineage>
</organism>
<dbReference type="RefSeq" id="WP_054970928.1">
    <property type="nucleotide sequence ID" value="NZ_LJCO01000085.1"/>
</dbReference>
<dbReference type="STRING" id="471514.AN477_19830"/>
<protein>
    <recommendedName>
        <fullName evidence="3">Phage protein</fullName>
    </recommendedName>
</protein>
<proteinExistence type="predicted"/>
<reference evidence="1 2" key="1">
    <citation type="submission" date="2015-09" db="EMBL/GenBank/DDBJ databases">
        <title>Draft genome sequence of Alicyclobacillus ferrooxydans DSM 22381.</title>
        <authorList>
            <person name="Hemp J."/>
        </authorList>
    </citation>
    <scope>NUCLEOTIDE SEQUENCE [LARGE SCALE GENOMIC DNA]</scope>
    <source>
        <strain evidence="1 2">TC-34</strain>
    </source>
</reference>
<sequence length="155" mass="17406">MAQPDVEDVINAMSSILEASLPTNLQAVDQRKTTQLNPVPPRQWLFGDYQAVPQLPAVLVTGDQTSTRKDEYGWRDQQYIITIEAYYAHTDVQTLSRILRRYGAAIDDTLRQNNTLGGLVKNIANITQRYSQTMKGQPGLFQAVAVECQVHLITD</sequence>
<evidence type="ECO:0008006" key="3">
    <source>
        <dbReference type="Google" id="ProtNLM"/>
    </source>
</evidence>
<dbReference type="AlphaFoldDB" id="A0A0N8PNN5"/>
<gene>
    <name evidence="1" type="ORF">AN477_19830</name>
</gene>
<evidence type="ECO:0000313" key="1">
    <source>
        <dbReference type="EMBL" id="KPV42021.1"/>
    </source>
</evidence>